<proteinExistence type="predicted"/>
<evidence type="ECO:0000313" key="1">
    <source>
        <dbReference type="EMBL" id="RJL51859.1"/>
    </source>
</evidence>
<dbReference type="Proteomes" id="UP000283655">
    <property type="component" value="Unassembled WGS sequence"/>
</dbReference>
<name>A0A419AX59_PECCA</name>
<dbReference type="EMBL" id="QZDH01000019">
    <property type="protein sequence ID" value="RJL51859.1"/>
    <property type="molecule type" value="Genomic_DNA"/>
</dbReference>
<sequence length="154" mass="17653">MMKENNYNSIRWATKWYFSAGSGYSVAVSYGEFELELAQRAAAFQQASLFWEHNALILMLGPTRIEVQDTQLTIARLFPEALEKCKVACFLDHVSASNDEIVSMALKRLHGEKYWQLMPVHLSEMHRIPELQSFSYVSSRCALSDSSKEGDRHE</sequence>
<comment type="caution">
    <text evidence="1">The sequence shown here is derived from an EMBL/GenBank/DDBJ whole genome shotgun (WGS) entry which is preliminary data.</text>
</comment>
<reference evidence="1 2" key="1">
    <citation type="submission" date="2018-09" db="EMBL/GenBank/DDBJ databases">
        <title>Phylogenetic diversity of Pectobacterium and Dickeya strains causing blackleg disease of potato in Morocco.</title>
        <authorList>
            <person name="Oulghazi S."/>
            <person name="Moumni M."/>
            <person name="Faure D."/>
        </authorList>
    </citation>
    <scope>NUCLEOTIDE SEQUENCE [LARGE SCALE GENOMIC DNA]</scope>
    <source>
        <strain evidence="1 2">S1.15.11.2D</strain>
    </source>
</reference>
<organism evidence="1 2">
    <name type="scientific">Pectobacterium carotovorum</name>
    <name type="common">Erwinia carotovora</name>
    <dbReference type="NCBI Taxonomy" id="554"/>
    <lineage>
        <taxon>Bacteria</taxon>
        <taxon>Pseudomonadati</taxon>
        <taxon>Pseudomonadota</taxon>
        <taxon>Gammaproteobacteria</taxon>
        <taxon>Enterobacterales</taxon>
        <taxon>Pectobacteriaceae</taxon>
        <taxon>Pectobacterium</taxon>
    </lineage>
</organism>
<evidence type="ECO:0000313" key="2">
    <source>
        <dbReference type="Proteomes" id="UP000283655"/>
    </source>
</evidence>
<gene>
    <name evidence="1" type="ORF">D5071_09475</name>
</gene>
<dbReference type="RefSeq" id="WP_119873564.1">
    <property type="nucleotide sequence ID" value="NZ_QZDH01000019.1"/>
</dbReference>
<protein>
    <submittedName>
        <fullName evidence="1">Uncharacterized protein</fullName>
    </submittedName>
</protein>
<dbReference type="AlphaFoldDB" id="A0A419AX59"/>
<accession>A0A419AX59</accession>